<keyword evidence="2" id="KW-1185">Reference proteome</keyword>
<protein>
    <submittedName>
        <fullName evidence="1">Uncharacterized protein</fullName>
    </submittedName>
</protein>
<evidence type="ECO:0000313" key="1">
    <source>
        <dbReference type="EMBL" id="VXD22400.1"/>
    </source>
</evidence>
<dbReference type="AlphaFoldDB" id="A0A7Z9E2C9"/>
<dbReference type="RefSeq" id="WP_083624768.1">
    <property type="nucleotide sequence ID" value="NZ_LR734877.1"/>
</dbReference>
<gene>
    <name evidence="1" type="ORF">PL8927_750077</name>
</gene>
<accession>A0A7Z9E2C9</accession>
<comment type="caution">
    <text evidence="1">The sequence shown here is derived from an EMBL/GenBank/DDBJ whole genome shotgun (WGS) entry which is preliminary data.</text>
</comment>
<reference evidence="1" key="1">
    <citation type="submission" date="2019-10" db="EMBL/GenBank/DDBJ databases">
        <authorList>
            <consortium name="Genoscope - CEA"/>
            <person name="William W."/>
        </authorList>
    </citation>
    <scope>NUCLEOTIDE SEQUENCE [LARGE SCALE GENOMIC DNA]</scope>
    <source>
        <strain evidence="1">BBR_PRJEB10992</strain>
    </source>
</reference>
<dbReference type="EMBL" id="CZCU02000152">
    <property type="protein sequence ID" value="VXD22400.1"/>
    <property type="molecule type" value="Genomic_DNA"/>
</dbReference>
<evidence type="ECO:0000313" key="2">
    <source>
        <dbReference type="Proteomes" id="UP000184550"/>
    </source>
</evidence>
<dbReference type="Proteomes" id="UP000184550">
    <property type="component" value="Unassembled WGS sequence"/>
</dbReference>
<sequence length="222" mass="24432">MTSASVAVKRLQSESLQQKTLSELKQDAAEMGLSKEDVKQFGSLTYKQTWLTAIGDAIAREFEATETVEDIAVQPNEDPTTEPEATEIACLIDHPALCEGELREPAEGSDYLGSDDRGLPTHWALFDEDAGKVDIYSLKESDPITPIVTIGNIGEKMLTLTQPSATPLRDELTERMRRYVGETMTPQEFEALQHEPLDEMTAAIYLGWLEGSGQDLIEALAA</sequence>
<organism evidence="1 2">
    <name type="scientific">Planktothrix serta PCC 8927</name>
    <dbReference type="NCBI Taxonomy" id="671068"/>
    <lineage>
        <taxon>Bacteria</taxon>
        <taxon>Bacillati</taxon>
        <taxon>Cyanobacteriota</taxon>
        <taxon>Cyanophyceae</taxon>
        <taxon>Oscillatoriophycideae</taxon>
        <taxon>Oscillatoriales</taxon>
        <taxon>Microcoleaceae</taxon>
        <taxon>Planktothrix</taxon>
    </lineage>
</organism>
<name>A0A7Z9E2C9_9CYAN</name>
<proteinExistence type="predicted"/>
<dbReference type="OrthoDB" id="451813at2"/>